<dbReference type="AlphaFoldDB" id="A0A6P6Y2V4"/>
<name>A0A6P6Y2V4_DERPT</name>
<dbReference type="PANTHER" id="PTHR35450:SF2">
    <property type="entry name" value="REVERSE TRANSCRIPTASE DOMAIN-CONTAINING PROTEIN"/>
    <property type="match status" value="1"/>
</dbReference>
<evidence type="ECO:0000313" key="3">
    <source>
        <dbReference type="RefSeq" id="XP_027199818.1"/>
    </source>
</evidence>
<sequence length="936" mass="109289">MINIIIEKEKILDKMATLEQMNDLYYACQMTYEEMTKVNKVQNNWETNIKNKVQKLEDKMKAIDNFLTTKEVSAKVKRILQNRGCHSNNTGRVKIIRDEISEKIASHKRRLDVNNNRIKFHIDNERFEFNRKRFYRGIDEQQRKVSENVNQTEVLEFWQQMWSKSDQDENEFDDIVGTLDPVQLQVEVDDDRQREIIMATIKYLANWKTPGHDMVYNFFIKKIDSTHQKLSDLIIDAIKNPEKIHQTFYEGTTYLIPKKKESAKPEEFRPITCLPNMYKLISKIVTKIITDILDTNQVISPNQLGTKRGTQGAKEQALINKTINSSNNYQLFTSWIDVKKAYDSVSHVYLIECLQQLNLPTNLVNFVQRMLCNQRTKLIVNGNSIGSAAIDKGILQGDSLSPKLFVLALEPLSRILNRKCEKISVRDTELKRNHILFIDDIKLFAKNRDALNEICKETREWLNQIGLKTNEEKSASNTIDEFTFGQIPDEMKGYKYLGVWEDKNSFIKSENKIMIRNKIMDRVIKLADTKLSARNLFKAINEFAISTINYYIGIIEFEPEEIKNIDSDIRKILVDKKISRKAANVDRLYLPRKQLGRGLFNIEERSETMLVSLHEYLSTRSDLTPVLDSEKENVTHLATINQYIQQKYCLEPNAQISTVDLIKLQSEKRINKIKEKTLHGVLFENEEEVIDIAGSTIWLTKGMISPQEEGMLTKVQDRNLFFANQQCNHCGKAKKSVDHLATKCGRILDTDYKRRHNEIVRCLHFMFTKRYGLSRRNKLKNYKVENVLSNERVLIKSDLPIQTQLRIENNKPDLMVFDKKKKEIILVEVGVTNKDRLKTTETTKARKYEILANELAIMYGAKVVQIPVVLTWDGLVTRYFKKYMEMLQVDQRTQAYIQYKTIKKTAESILIDLRGGLEEVVHDDEMEKLLELLERE</sequence>
<evidence type="ECO:0000259" key="1">
    <source>
        <dbReference type="PROSITE" id="PS50878"/>
    </source>
</evidence>
<dbReference type="InParanoid" id="A0A6P6Y2V4"/>
<keyword evidence="2" id="KW-1185">Reference proteome</keyword>
<reference evidence="3" key="1">
    <citation type="submission" date="2025-08" db="UniProtKB">
        <authorList>
            <consortium name="RefSeq"/>
        </authorList>
    </citation>
    <scope>IDENTIFICATION</scope>
    <source>
        <strain evidence="3">Airmid</strain>
    </source>
</reference>
<gene>
    <name evidence="3" type="primary">LOC113793939</name>
</gene>
<organism evidence="2 3">
    <name type="scientific">Dermatophagoides pteronyssinus</name>
    <name type="common">European house dust mite</name>
    <dbReference type="NCBI Taxonomy" id="6956"/>
    <lineage>
        <taxon>Eukaryota</taxon>
        <taxon>Metazoa</taxon>
        <taxon>Ecdysozoa</taxon>
        <taxon>Arthropoda</taxon>
        <taxon>Chelicerata</taxon>
        <taxon>Arachnida</taxon>
        <taxon>Acari</taxon>
        <taxon>Acariformes</taxon>
        <taxon>Sarcoptiformes</taxon>
        <taxon>Astigmata</taxon>
        <taxon>Psoroptidia</taxon>
        <taxon>Analgoidea</taxon>
        <taxon>Pyroglyphidae</taxon>
        <taxon>Dermatophagoidinae</taxon>
        <taxon>Dermatophagoides</taxon>
    </lineage>
</organism>
<dbReference type="InterPro" id="IPR000477">
    <property type="entry name" value="RT_dom"/>
</dbReference>
<dbReference type="KEGG" id="dpte:113793939"/>
<accession>A0A6P6Y2V4</accession>
<evidence type="ECO:0000313" key="2">
    <source>
        <dbReference type="Proteomes" id="UP000515146"/>
    </source>
</evidence>
<dbReference type="GO" id="GO:0071897">
    <property type="term" value="P:DNA biosynthetic process"/>
    <property type="evidence" value="ECO:0007669"/>
    <property type="project" value="UniProtKB-ARBA"/>
</dbReference>
<dbReference type="Proteomes" id="UP000515146">
    <property type="component" value="Unplaced"/>
</dbReference>
<dbReference type="InterPro" id="IPR043502">
    <property type="entry name" value="DNA/RNA_pol_sf"/>
</dbReference>
<dbReference type="RefSeq" id="XP_027199818.1">
    <property type="nucleotide sequence ID" value="XM_027344017.1"/>
</dbReference>
<dbReference type="PANTHER" id="PTHR35450">
    <property type="entry name" value="REVERSE TRANSCRIPTASE DOMAIN-CONTAINING PROTEIN"/>
    <property type="match status" value="1"/>
</dbReference>
<dbReference type="CDD" id="cd01650">
    <property type="entry name" value="RT_nLTR_like"/>
    <property type="match status" value="1"/>
</dbReference>
<dbReference type="SUPFAM" id="SSF56672">
    <property type="entry name" value="DNA/RNA polymerases"/>
    <property type="match status" value="1"/>
</dbReference>
<feature type="domain" description="Reverse transcriptase" evidence="1">
    <location>
        <begin position="237"/>
        <end position="496"/>
    </location>
</feature>
<dbReference type="OrthoDB" id="6510183at2759"/>
<proteinExistence type="predicted"/>
<dbReference type="Pfam" id="PF00078">
    <property type="entry name" value="RVT_1"/>
    <property type="match status" value="1"/>
</dbReference>
<protein>
    <submittedName>
        <fullName evidence="3">Uncharacterized protein LOC113793939</fullName>
    </submittedName>
</protein>
<dbReference type="OMA" id="THTRHEN"/>
<dbReference type="PROSITE" id="PS50878">
    <property type="entry name" value="RT_POL"/>
    <property type="match status" value="1"/>
</dbReference>